<keyword evidence="1" id="KW-0732">Signal</keyword>
<dbReference type="PANTHER" id="PTHR36842:SF1">
    <property type="entry name" value="PROTEIN TOLB"/>
    <property type="match status" value="1"/>
</dbReference>
<sequence>MIKNQKITAAAAAGIVCMMVVTACGSTGSTANNTNNRQVIEKQGKTITVIDTEPAAAASEVEVVKIDELKGIRGMDWLGEDKLIIDKINKNMKPVTIEGEERYPHNLYIRDLSTGEEKDEALLEESHDQGFGLLSPDKKHLFFKKHEENTARGFIMNVATRETAPIGDHIMLTSDGEWRDNESVIFPAITGNIYSSDVTGAAQLLAKTKKSINYNVKQVGTKVYYISTNNQLNVYDTETKDTKVLEKDVIWFIPSPNGQQYAVVKRTSETEMELSLLDAEMKPKQSIAKSTQVYGTSWSPDGSKLAYNVISEAGGVKGIYVADTVSGKTTPISVDVQYASDALRWSPSGKKLLTSTSVIEDNGYSFVTYLISFK</sequence>
<organism evidence="3 4">
    <name type="scientific">Paenibacillus plantiphilus</name>
    <dbReference type="NCBI Taxonomy" id="2905650"/>
    <lineage>
        <taxon>Bacteria</taxon>
        <taxon>Bacillati</taxon>
        <taxon>Bacillota</taxon>
        <taxon>Bacilli</taxon>
        <taxon>Bacillales</taxon>
        <taxon>Paenibacillaceae</taxon>
        <taxon>Paenibacillus</taxon>
    </lineage>
</organism>
<dbReference type="Pfam" id="PF08662">
    <property type="entry name" value="eIF2A"/>
    <property type="match status" value="1"/>
</dbReference>
<evidence type="ECO:0000313" key="4">
    <source>
        <dbReference type="Proteomes" id="UP000838686"/>
    </source>
</evidence>
<dbReference type="PANTHER" id="PTHR36842">
    <property type="entry name" value="PROTEIN TOLB HOMOLOG"/>
    <property type="match status" value="1"/>
</dbReference>
<gene>
    <name evidence="3" type="primary">tolB</name>
    <name evidence="3" type="ORF">PAECIP111893_03397</name>
</gene>
<name>A0ABM9CG64_9BACL</name>
<dbReference type="InterPro" id="IPR013979">
    <property type="entry name" value="TIF_beta_prop-like"/>
</dbReference>
<dbReference type="PROSITE" id="PS51257">
    <property type="entry name" value="PROKAR_LIPOPROTEIN"/>
    <property type="match status" value="1"/>
</dbReference>
<dbReference type="InterPro" id="IPR011042">
    <property type="entry name" value="6-blade_b-propeller_TolB-like"/>
</dbReference>
<feature type="signal peptide" evidence="1">
    <location>
        <begin position="1"/>
        <end position="23"/>
    </location>
</feature>
<dbReference type="Gene3D" id="2.120.10.30">
    <property type="entry name" value="TolB, C-terminal domain"/>
    <property type="match status" value="1"/>
</dbReference>
<protein>
    <submittedName>
        <fullName evidence="3">Tol-Pal system protein TolB</fullName>
    </submittedName>
</protein>
<evidence type="ECO:0000256" key="1">
    <source>
        <dbReference type="SAM" id="SignalP"/>
    </source>
</evidence>
<reference evidence="3" key="1">
    <citation type="submission" date="2022-01" db="EMBL/GenBank/DDBJ databases">
        <authorList>
            <person name="Criscuolo A."/>
        </authorList>
    </citation>
    <scope>NUCLEOTIDE SEQUENCE</scope>
    <source>
        <strain evidence="3">CIP111893</strain>
    </source>
</reference>
<feature type="domain" description="Translation initiation factor beta propellor-like" evidence="2">
    <location>
        <begin position="210"/>
        <end position="358"/>
    </location>
</feature>
<comment type="caution">
    <text evidence="3">The sequence shown here is derived from an EMBL/GenBank/DDBJ whole genome shotgun (WGS) entry which is preliminary data.</text>
</comment>
<evidence type="ECO:0000313" key="3">
    <source>
        <dbReference type="EMBL" id="CAH1211415.1"/>
    </source>
</evidence>
<accession>A0ABM9CG64</accession>
<keyword evidence="4" id="KW-1185">Reference proteome</keyword>
<dbReference type="EMBL" id="CAKMMF010000019">
    <property type="protein sequence ID" value="CAH1211415.1"/>
    <property type="molecule type" value="Genomic_DNA"/>
</dbReference>
<evidence type="ECO:0000259" key="2">
    <source>
        <dbReference type="Pfam" id="PF08662"/>
    </source>
</evidence>
<dbReference type="RefSeq" id="WP_236343729.1">
    <property type="nucleotide sequence ID" value="NZ_CAKMMF010000019.1"/>
</dbReference>
<proteinExistence type="predicted"/>
<dbReference type="SUPFAM" id="SSF82171">
    <property type="entry name" value="DPP6 N-terminal domain-like"/>
    <property type="match status" value="1"/>
</dbReference>
<dbReference type="Proteomes" id="UP000838686">
    <property type="component" value="Unassembled WGS sequence"/>
</dbReference>
<feature type="chain" id="PRO_5046688769" evidence="1">
    <location>
        <begin position="24"/>
        <end position="374"/>
    </location>
</feature>